<feature type="non-terminal residue" evidence="1">
    <location>
        <position position="57"/>
    </location>
</feature>
<organism evidence="1">
    <name type="scientific">marine metagenome</name>
    <dbReference type="NCBI Taxonomy" id="408172"/>
    <lineage>
        <taxon>unclassified sequences</taxon>
        <taxon>metagenomes</taxon>
        <taxon>ecological metagenomes</taxon>
    </lineage>
</organism>
<dbReference type="GO" id="GO:0003830">
    <property type="term" value="F:beta-1,4-mannosylglycoprotein 4-beta-N-acetylglucosaminyltransferase activity"/>
    <property type="evidence" value="ECO:0007669"/>
    <property type="project" value="InterPro"/>
</dbReference>
<name>A0A382P1U9_9ZZZZ</name>
<dbReference type="EMBL" id="UINC01104319">
    <property type="protein sequence ID" value="SVC67374.1"/>
    <property type="molecule type" value="Genomic_DNA"/>
</dbReference>
<sequence length="57" mass="6804">MLIDSFLFFNEAELAELRIKYLNKIIDYFVVVEADTTHQGRKKDWNFPKILKNNLAE</sequence>
<proteinExistence type="predicted"/>
<dbReference type="InterPro" id="IPR006813">
    <property type="entry name" value="Glyco_trans_17"/>
</dbReference>
<accession>A0A382P1U9</accession>
<evidence type="ECO:0000313" key="1">
    <source>
        <dbReference type="EMBL" id="SVC67374.1"/>
    </source>
</evidence>
<dbReference type="AlphaFoldDB" id="A0A382P1U9"/>
<protein>
    <submittedName>
        <fullName evidence="1">Uncharacterized protein</fullName>
    </submittedName>
</protein>
<dbReference type="Pfam" id="PF04724">
    <property type="entry name" value="Glyco_transf_17"/>
    <property type="match status" value="1"/>
</dbReference>
<dbReference type="GO" id="GO:0016020">
    <property type="term" value="C:membrane"/>
    <property type="evidence" value="ECO:0007669"/>
    <property type="project" value="InterPro"/>
</dbReference>
<reference evidence="1" key="1">
    <citation type="submission" date="2018-05" db="EMBL/GenBank/DDBJ databases">
        <authorList>
            <person name="Lanie J.A."/>
            <person name="Ng W.-L."/>
            <person name="Kazmierczak K.M."/>
            <person name="Andrzejewski T.M."/>
            <person name="Davidsen T.M."/>
            <person name="Wayne K.J."/>
            <person name="Tettelin H."/>
            <person name="Glass J.I."/>
            <person name="Rusch D."/>
            <person name="Podicherti R."/>
            <person name="Tsui H.-C.T."/>
            <person name="Winkler M.E."/>
        </authorList>
    </citation>
    <scope>NUCLEOTIDE SEQUENCE</scope>
</reference>
<gene>
    <name evidence="1" type="ORF">METZ01_LOCUS320228</name>
</gene>